<dbReference type="GO" id="GO:0022857">
    <property type="term" value="F:transmembrane transporter activity"/>
    <property type="evidence" value="ECO:0007669"/>
    <property type="project" value="InterPro"/>
</dbReference>
<reference evidence="4" key="1">
    <citation type="submission" date="2016-08" db="EMBL/GenBank/DDBJ databases">
        <title>Complete genome sequence of the organohalide-respiring Epsilonproteobacterium Sulfurospirillum halorespirans.</title>
        <authorList>
            <person name="Goris T."/>
            <person name="Zimmermann J."/>
            <person name="Schenz B."/>
            <person name="Lemos M."/>
            <person name="Hackermueller J."/>
            <person name="Diekert G."/>
        </authorList>
    </citation>
    <scope>NUCLEOTIDE SEQUENCE [LARGE SCALE GENOMIC DNA]</scope>
    <source>
        <strain>DSM 13726</strain>
        <strain evidence="4">PCE-M2</strain>
    </source>
</reference>
<dbReference type="InterPro" id="IPR007210">
    <property type="entry name" value="ABC_Gly_betaine_transp_sub-bd"/>
</dbReference>
<gene>
    <name evidence="3" type="ORF">SHALO_0012</name>
</gene>
<dbReference type="NCBIfam" id="NF008334">
    <property type="entry name" value="PRK11119.1"/>
    <property type="match status" value="1"/>
</dbReference>
<dbReference type="GO" id="GO:0043190">
    <property type="term" value="C:ATP-binding cassette (ABC) transporter complex"/>
    <property type="evidence" value="ECO:0007669"/>
    <property type="project" value="InterPro"/>
</dbReference>
<dbReference type="Pfam" id="PF04069">
    <property type="entry name" value="OpuAC"/>
    <property type="match status" value="1"/>
</dbReference>
<feature type="domain" description="ABC-type glycine betaine transport system substrate-binding" evidence="2">
    <location>
        <begin position="40"/>
        <end position="317"/>
    </location>
</feature>
<keyword evidence="4" id="KW-1185">Reference proteome</keyword>
<dbReference type="KEGG" id="shal:SHALO_0012"/>
<dbReference type="STRING" id="1193502.SHALO_0012"/>
<dbReference type="Proteomes" id="UP000094609">
    <property type="component" value="Chromosome"/>
</dbReference>
<proteinExistence type="predicted"/>
<dbReference type="Gene3D" id="3.40.190.10">
    <property type="entry name" value="Periplasmic binding protein-like II"/>
    <property type="match status" value="1"/>
</dbReference>
<feature type="chain" id="PRO_5009099342" evidence="1">
    <location>
        <begin position="25"/>
        <end position="335"/>
    </location>
</feature>
<sequence>MNKLLKKSLIGMVCFLFLSGVSAAAEMPGKGVKVHPMHSSIAEEKFQTIIINEALKALGYDVLPIEEVSYAVIYQTIAQNKESNEIYYTTVNWIPLHDEMFENVGGEKVLFRKGTFISGNAQGYLIDKKTAEKYNIKYLNDLKDPKIAKLFDSNKDGKADLAGCNPGWGCERSIEYQLDAFGLRGTIQHNQGEYSAIIAETIERYKQGQPILYYTWTPYWVSGVLIPGKDTVWLQVTKSADPDHKDTALTDGKNYGFSANTTHIVANGNLAAQNPVAARLFEIAKLDIRDVSAENMMISQGQKSEKEIEHHALSWIKWHEKIFQGWISEAKKAAQ</sequence>
<evidence type="ECO:0000256" key="1">
    <source>
        <dbReference type="SAM" id="SignalP"/>
    </source>
</evidence>
<dbReference type="EMBL" id="CP017111">
    <property type="protein sequence ID" value="AOO63815.1"/>
    <property type="molecule type" value="Genomic_DNA"/>
</dbReference>
<accession>A0A1D7TFP0</accession>
<evidence type="ECO:0000259" key="2">
    <source>
        <dbReference type="Pfam" id="PF04069"/>
    </source>
</evidence>
<dbReference type="PATRIC" id="fig|1193502.14.peg.11"/>
<dbReference type="Gene3D" id="3.40.190.100">
    <property type="entry name" value="Glycine betaine-binding periplasmic protein, domain 2"/>
    <property type="match status" value="1"/>
</dbReference>
<dbReference type="RefSeq" id="WP_069476824.1">
    <property type="nucleotide sequence ID" value="NZ_CP017111.1"/>
</dbReference>
<dbReference type="AlphaFoldDB" id="A0A1D7TFP0"/>
<protein>
    <submittedName>
        <fullName evidence="3">L-proline glycine betaine binding ABC transporter protein ProX</fullName>
    </submittedName>
</protein>
<dbReference type="SUPFAM" id="SSF53850">
    <property type="entry name" value="Periplasmic binding protein-like II"/>
    <property type="match status" value="1"/>
</dbReference>
<evidence type="ECO:0000313" key="3">
    <source>
        <dbReference type="EMBL" id="AOO63815.1"/>
    </source>
</evidence>
<dbReference type="CDD" id="cd13638">
    <property type="entry name" value="PBP2_EcProx_like"/>
    <property type="match status" value="1"/>
</dbReference>
<evidence type="ECO:0000313" key="4">
    <source>
        <dbReference type="Proteomes" id="UP000094609"/>
    </source>
</evidence>
<keyword evidence="1" id="KW-0732">Signal</keyword>
<feature type="signal peptide" evidence="1">
    <location>
        <begin position="1"/>
        <end position="24"/>
    </location>
</feature>
<name>A0A1D7TFP0_9BACT</name>
<organism evidence="3 4">
    <name type="scientific">Sulfurospirillum halorespirans DSM 13726</name>
    <dbReference type="NCBI Taxonomy" id="1193502"/>
    <lineage>
        <taxon>Bacteria</taxon>
        <taxon>Pseudomonadati</taxon>
        <taxon>Campylobacterota</taxon>
        <taxon>Epsilonproteobacteria</taxon>
        <taxon>Campylobacterales</taxon>
        <taxon>Sulfurospirillaceae</taxon>
        <taxon>Sulfurospirillum</taxon>
    </lineage>
</organism>